<feature type="compositionally biased region" description="Low complexity" evidence="1">
    <location>
        <begin position="149"/>
        <end position="181"/>
    </location>
</feature>
<evidence type="ECO:0000256" key="1">
    <source>
        <dbReference type="SAM" id="MobiDB-lite"/>
    </source>
</evidence>
<feature type="signal peptide" evidence="2">
    <location>
        <begin position="1"/>
        <end position="19"/>
    </location>
</feature>
<protein>
    <submittedName>
        <fullName evidence="3">Uncharacterized protein</fullName>
    </submittedName>
</protein>
<dbReference type="AlphaFoldDB" id="A0A2T9Z9K2"/>
<evidence type="ECO:0000313" key="3">
    <source>
        <dbReference type="EMBL" id="PVV01264.1"/>
    </source>
</evidence>
<organism evidence="3 4">
    <name type="scientific">Smittium megazygosporum</name>
    <dbReference type="NCBI Taxonomy" id="133381"/>
    <lineage>
        <taxon>Eukaryota</taxon>
        <taxon>Fungi</taxon>
        <taxon>Fungi incertae sedis</taxon>
        <taxon>Zoopagomycota</taxon>
        <taxon>Kickxellomycotina</taxon>
        <taxon>Harpellomycetes</taxon>
        <taxon>Harpellales</taxon>
        <taxon>Legeriomycetaceae</taxon>
        <taxon>Smittium</taxon>
    </lineage>
</organism>
<gene>
    <name evidence="3" type="ORF">BB560_004327</name>
</gene>
<dbReference type="Proteomes" id="UP000245609">
    <property type="component" value="Unassembled WGS sequence"/>
</dbReference>
<evidence type="ECO:0000256" key="2">
    <source>
        <dbReference type="SAM" id="SignalP"/>
    </source>
</evidence>
<accession>A0A2T9Z9K2</accession>
<feature type="chain" id="PRO_5015587466" evidence="2">
    <location>
        <begin position="20"/>
        <end position="181"/>
    </location>
</feature>
<evidence type="ECO:0000313" key="4">
    <source>
        <dbReference type="Proteomes" id="UP000245609"/>
    </source>
</evidence>
<reference evidence="3 4" key="1">
    <citation type="journal article" date="2018" name="MBio">
        <title>Comparative Genomics Reveals the Core Gene Toolbox for the Fungus-Insect Symbiosis.</title>
        <authorList>
            <person name="Wang Y."/>
            <person name="Stata M."/>
            <person name="Wang W."/>
            <person name="Stajich J.E."/>
            <person name="White M.M."/>
            <person name="Moncalvo J.M."/>
        </authorList>
    </citation>
    <scope>NUCLEOTIDE SEQUENCE [LARGE SCALE GENOMIC DNA]</scope>
    <source>
        <strain evidence="3 4">SC-DP-2</strain>
    </source>
</reference>
<name>A0A2T9Z9K2_9FUNG</name>
<feature type="non-terminal residue" evidence="3">
    <location>
        <position position="181"/>
    </location>
</feature>
<dbReference type="EMBL" id="MBFS01001235">
    <property type="protein sequence ID" value="PVV01264.1"/>
    <property type="molecule type" value="Genomic_DNA"/>
</dbReference>
<comment type="caution">
    <text evidence="3">The sequence shown here is derived from an EMBL/GenBank/DDBJ whole genome shotgun (WGS) entry which is preliminary data.</text>
</comment>
<sequence length="181" mass="18953">MKLYILGLFTLTALSAVNAAPSQLLHNRAVRSESNLEQFEQVRAIDDEPENDGQAVGTPTPAMVQGTIIVSTSGRNHTISNSISEMLNNILSTGKKVTETVWGKQNNTAALEKIAAKIPKLTIEKGSDNSVKINGVEFSNVEVIGLDGTGAPQQTAPTPAPAIDSENDNSDAAAPDAADGT</sequence>
<keyword evidence="4" id="KW-1185">Reference proteome</keyword>
<keyword evidence="2" id="KW-0732">Signal</keyword>
<feature type="region of interest" description="Disordered" evidence="1">
    <location>
        <begin position="147"/>
        <end position="181"/>
    </location>
</feature>
<proteinExistence type="predicted"/>